<dbReference type="SUPFAM" id="SSF47188">
    <property type="entry name" value="Hemerythrin-like"/>
    <property type="match status" value="1"/>
</dbReference>
<dbReference type="CDD" id="cd12107">
    <property type="entry name" value="Hemerythrin"/>
    <property type="match status" value="1"/>
</dbReference>
<dbReference type="InterPro" id="IPR012827">
    <property type="entry name" value="Hemerythrin_metal-bd"/>
</dbReference>
<evidence type="ECO:0000313" key="6">
    <source>
        <dbReference type="Proteomes" id="UP001623592"/>
    </source>
</evidence>
<organism evidence="5 6">
    <name type="scientific">Clostridium neuense</name>
    <dbReference type="NCBI Taxonomy" id="1728934"/>
    <lineage>
        <taxon>Bacteria</taxon>
        <taxon>Bacillati</taxon>
        <taxon>Bacillota</taxon>
        <taxon>Clostridia</taxon>
        <taxon>Eubacteriales</taxon>
        <taxon>Clostridiaceae</taxon>
        <taxon>Clostridium</taxon>
    </lineage>
</organism>
<sequence>MIEWNEEYVIGIEKIDEQHKKLFEIANEAYRLLKDPFLIDKYDRILRIVKELKDYTKYHFDYEEEYMQNIGYRKYLSQKVAHDDFIDKINKVNLKEMDNNQDEAILNLLEFVVKWIGEHIKMEDIQIAEAQ</sequence>
<evidence type="ECO:0000256" key="1">
    <source>
        <dbReference type="ARBA" id="ARBA00010587"/>
    </source>
</evidence>
<dbReference type="PANTHER" id="PTHR37164">
    <property type="entry name" value="BACTERIOHEMERYTHRIN"/>
    <property type="match status" value="1"/>
</dbReference>
<keyword evidence="3" id="KW-0408">Iron</keyword>
<name>A0ABW8TEH1_9CLOT</name>
<dbReference type="PANTHER" id="PTHR37164:SF1">
    <property type="entry name" value="BACTERIOHEMERYTHRIN"/>
    <property type="match status" value="1"/>
</dbReference>
<dbReference type="Gene3D" id="1.20.120.50">
    <property type="entry name" value="Hemerythrin-like"/>
    <property type="match status" value="1"/>
</dbReference>
<dbReference type="InterPro" id="IPR012312">
    <property type="entry name" value="Hemerythrin-like"/>
</dbReference>
<feature type="domain" description="Hemerythrin-like" evidence="4">
    <location>
        <begin position="11"/>
        <end position="124"/>
    </location>
</feature>
<protein>
    <submittedName>
        <fullName evidence="5">Bacteriohemerythrin</fullName>
    </submittedName>
</protein>
<dbReference type="Proteomes" id="UP001623592">
    <property type="component" value="Unassembled WGS sequence"/>
</dbReference>
<dbReference type="Pfam" id="PF01814">
    <property type="entry name" value="Hemerythrin"/>
    <property type="match status" value="1"/>
</dbReference>
<dbReference type="InterPro" id="IPR035938">
    <property type="entry name" value="Hemerythrin-like_sf"/>
</dbReference>
<dbReference type="RefSeq" id="WP_406787404.1">
    <property type="nucleotide sequence ID" value="NZ_JBJIAA010000007.1"/>
</dbReference>
<comment type="caution">
    <text evidence="5">The sequence shown here is derived from an EMBL/GenBank/DDBJ whole genome shotgun (WGS) entry which is preliminary data.</text>
</comment>
<dbReference type="NCBIfam" id="NF033749">
    <property type="entry name" value="bact_hemeryth"/>
    <property type="match status" value="1"/>
</dbReference>
<gene>
    <name evidence="5" type="ORF">ACJDT4_09945</name>
</gene>
<accession>A0ABW8TEH1</accession>
<reference evidence="5 6" key="1">
    <citation type="submission" date="2024-11" db="EMBL/GenBank/DDBJ databases">
        <authorList>
            <person name="Heng Y.C."/>
            <person name="Lim A.C.H."/>
            <person name="Lee J.K.Y."/>
            <person name="Kittelmann S."/>
        </authorList>
    </citation>
    <scope>NUCLEOTIDE SEQUENCE [LARGE SCALE GENOMIC DNA]</scope>
    <source>
        <strain evidence="5 6">WILCCON 0114</strain>
    </source>
</reference>
<dbReference type="NCBIfam" id="TIGR02481">
    <property type="entry name" value="hemeryth_dom"/>
    <property type="match status" value="1"/>
</dbReference>
<evidence type="ECO:0000256" key="2">
    <source>
        <dbReference type="ARBA" id="ARBA00022723"/>
    </source>
</evidence>
<keyword evidence="2" id="KW-0479">Metal-binding</keyword>
<dbReference type="InterPro" id="IPR050669">
    <property type="entry name" value="Hemerythrin"/>
</dbReference>
<dbReference type="EMBL" id="JBJIAA010000007">
    <property type="protein sequence ID" value="MFL0250741.1"/>
    <property type="molecule type" value="Genomic_DNA"/>
</dbReference>
<evidence type="ECO:0000256" key="3">
    <source>
        <dbReference type="ARBA" id="ARBA00023004"/>
    </source>
</evidence>
<keyword evidence="6" id="KW-1185">Reference proteome</keyword>
<evidence type="ECO:0000259" key="4">
    <source>
        <dbReference type="Pfam" id="PF01814"/>
    </source>
</evidence>
<evidence type="ECO:0000313" key="5">
    <source>
        <dbReference type="EMBL" id="MFL0250741.1"/>
    </source>
</evidence>
<proteinExistence type="inferred from homology"/>
<comment type="similarity">
    <text evidence="1">Belongs to the hemerythrin family.</text>
</comment>